<proteinExistence type="inferred from homology"/>
<dbReference type="PANTHER" id="PTHR12649">
    <property type="entry name" value="PEPTIDYL-TRNA HYDROLASE 2"/>
    <property type="match status" value="1"/>
</dbReference>
<evidence type="ECO:0000256" key="3">
    <source>
        <dbReference type="ARBA" id="ARBA00038050"/>
    </source>
</evidence>
<dbReference type="InterPro" id="IPR002833">
    <property type="entry name" value="PTH2"/>
</dbReference>
<dbReference type="PANTHER" id="PTHR12649:SF11">
    <property type="entry name" value="PEPTIDYL-TRNA HYDROLASE 2, MITOCHONDRIAL"/>
    <property type="match status" value="1"/>
</dbReference>
<evidence type="ECO:0000256" key="1">
    <source>
        <dbReference type="ARBA" id="ARBA00013260"/>
    </source>
</evidence>
<gene>
    <name evidence="5" type="ORF">GCM10011487_46180</name>
</gene>
<dbReference type="GO" id="GO:0005829">
    <property type="term" value="C:cytosol"/>
    <property type="evidence" value="ECO:0007669"/>
    <property type="project" value="TreeGrafter"/>
</dbReference>
<evidence type="ECO:0000313" key="5">
    <source>
        <dbReference type="EMBL" id="GFE82618.1"/>
    </source>
</evidence>
<protein>
    <recommendedName>
        <fullName evidence="1">peptidyl-tRNA hydrolase</fullName>
        <ecNumber evidence="1">3.1.1.29</ecNumber>
    </recommendedName>
</protein>
<dbReference type="SUPFAM" id="SSF102462">
    <property type="entry name" value="Peptidyl-tRNA hydrolase II"/>
    <property type="match status" value="1"/>
</dbReference>
<accession>A0A829YIF9</accession>
<reference evidence="6" key="1">
    <citation type="submission" date="2020-01" db="EMBL/GenBank/DDBJ databases">
        <title>'Steroidobacter agaridevorans' sp. nov., agar-degrading bacteria isolated from rhizosphere soils.</title>
        <authorList>
            <person name="Ikenaga M."/>
            <person name="Kataoka M."/>
            <person name="Murouchi A."/>
            <person name="Katsuragi S."/>
            <person name="Sakai M."/>
        </authorList>
    </citation>
    <scope>NUCLEOTIDE SEQUENCE [LARGE SCALE GENOMIC DNA]</scope>
    <source>
        <strain evidence="6">YU21-B</strain>
    </source>
</reference>
<dbReference type="Proteomes" id="UP000445000">
    <property type="component" value="Unassembled WGS sequence"/>
</dbReference>
<keyword evidence="6" id="KW-1185">Reference proteome</keyword>
<evidence type="ECO:0000256" key="4">
    <source>
        <dbReference type="ARBA" id="ARBA00048707"/>
    </source>
</evidence>
<dbReference type="EMBL" id="BLJN01000004">
    <property type="protein sequence ID" value="GFE82618.1"/>
    <property type="molecule type" value="Genomic_DNA"/>
</dbReference>
<dbReference type="EC" id="3.1.1.29" evidence="1"/>
<dbReference type="CDD" id="cd02407">
    <property type="entry name" value="PTH2_family"/>
    <property type="match status" value="1"/>
</dbReference>
<dbReference type="Gene3D" id="3.40.1490.10">
    <property type="entry name" value="Bit1"/>
    <property type="match status" value="1"/>
</dbReference>
<comment type="caution">
    <text evidence="5">The sequence shown here is derived from an EMBL/GenBank/DDBJ whole genome shotgun (WGS) entry which is preliminary data.</text>
</comment>
<comment type="similarity">
    <text evidence="3">Belongs to the PTH2 family.</text>
</comment>
<comment type="catalytic activity">
    <reaction evidence="4">
        <text>an N-acyl-L-alpha-aminoacyl-tRNA + H2O = an N-acyl-L-amino acid + a tRNA + H(+)</text>
        <dbReference type="Rhea" id="RHEA:54448"/>
        <dbReference type="Rhea" id="RHEA-COMP:10123"/>
        <dbReference type="Rhea" id="RHEA-COMP:13883"/>
        <dbReference type="ChEBI" id="CHEBI:15377"/>
        <dbReference type="ChEBI" id="CHEBI:15378"/>
        <dbReference type="ChEBI" id="CHEBI:59874"/>
        <dbReference type="ChEBI" id="CHEBI:78442"/>
        <dbReference type="ChEBI" id="CHEBI:138191"/>
        <dbReference type="EC" id="3.1.1.29"/>
    </reaction>
</comment>
<organism evidence="5 6">
    <name type="scientific">Steroidobacter agaridevorans</name>
    <dbReference type="NCBI Taxonomy" id="2695856"/>
    <lineage>
        <taxon>Bacteria</taxon>
        <taxon>Pseudomonadati</taxon>
        <taxon>Pseudomonadota</taxon>
        <taxon>Gammaproteobacteria</taxon>
        <taxon>Steroidobacterales</taxon>
        <taxon>Steroidobacteraceae</taxon>
        <taxon>Steroidobacter</taxon>
    </lineage>
</organism>
<dbReference type="AlphaFoldDB" id="A0A829YIF9"/>
<dbReference type="Pfam" id="PF01981">
    <property type="entry name" value="PTH2"/>
    <property type="match status" value="1"/>
</dbReference>
<dbReference type="NCBIfam" id="TIGR00283">
    <property type="entry name" value="arch_pth2"/>
    <property type="match status" value="1"/>
</dbReference>
<name>A0A829YIF9_9GAMM</name>
<dbReference type="GO" id="GO:0004045">
    <property type="term" value="F:peptidyl-tRNA hydrolase activity"/>
    <property type="evidence" value="ECO:0007669"/>
    <property type="project" value="UniProtKB-EC"/>
</dbReference>
<evidence type="ECO:0000313" key="6">
    <source>
        <dbReference type="Proteomes" id="UP000445000"/>
    </source>
</evidence>
<sequence>MGVEHKQVIVLRKDLNMRKGKMVAQGAHASMRAILQLGHAAQGNFVIPLDTRIEPWLLGRFKKICVSVNSEAELLAVHDAARAAGLITALIQDAGLTEFGNVPTYTAVAVGPDREDRVDAITGGLPLL</sequence>
<evidence type="ECO:0000256" key="2">
    <source>
        <dbReference type="ARBA" id="ARBA00022801"/>
    </source>
</evidence>
<dbReference type="InterPro" id="IPR023476">
    <property type="entry name" value="Pep_tRNA_hydro_II_dom_sf"/>
</dbReference>
<keyword evidence="2 5" id="KW-0378">Hydrolase</keyword>